<dbReference type="Proteomes" id="UP000617340">
    <property type="component" value="Unassembled WGS sequence"/>
</dbReference>
<protein>
    <submittedName>
        <fullName evidence="3">Uncharacterized protein</fullName>
    </submittedName>
</protein>
<proteinExistence type="predicted"/>
<keyword evidence="2" id="KW-0732">Signal</keyword>
<feature type="region of interest" description="Disordered" evidence="1">
    <location>
        <begin position="145"/>
        <end position="166"/>
    </location>
</feature>
<dbReference type="AlphaFoldDB" id="A0A834N4Z5"/>
<name>A0A834N4Z5_VESGE</name>
<feature type="signal peptide" evidence="2">
    <location>
        <begin position="1"/>
        <end position="18"/>
    </location>
</feature>
<evidence type="ECO:0000256" key="2">
    <source>
        <dbReference type="SAM" id="SignalP"/>
    </source>
</evidence>
<evidence type="ECO:0000256" key="1">
    <source>
        <dbReference type="SAM" id="MobiDB-lite"/>
    </source>
</evidence>
<reference evidence="3" key="1">
    <citation type="journal article" date="2020" name="G3 (Bethesda)">
        <title>High-Quality Assemblies for Three Invasive Social Wasps from the &lt;i&gt;Vespula&lt;/i&gt; Genus.</title>
        <authorList>
            <person name="Harrop T.W.R."/>
            <person name="Guhlin J."/>
            <person name="McLaughlin G.M."/>
            <person name="Permina E."/>
            <person name="Stockwell P."/>
            <person name="Gilligan J."/>
            <person name="Le Lec M.F."/>
            <person name="Gruber M.A.M."/>
            <person name="Quinn O."/>
            <person name="Lovegrove M."/>
            <person name="Duncan E.J."/>
            <person name="Remnant E.J."/>
            <person name="Van Eeckhoven J."/>
            <person name="Graham B."/>
            <person name="Knapp R.A."/>
            <person name="Langford K.W."/>
            <person name="Kronenberg Z."/>
            <person name="Press M.O."/>
            <person name="Eacker S.M."/>
            <person name="Wilson-Rankin E.E."/>
            <person name="Purcell J."/>
            <person name="Lester P.J."/>
            <person name="Dearden P.K."/>
        </authorList>
    </citation>
    <scope>NUCLEOTIDE SEQUENCE</scope>
    <source>
        <strain evidence="3">Linc-1</strain>
    </source>
</reference>
<comment type="caution">
    <text evidence="3">The sequence shown here is derived from an EMBL/GenBank/DDBJ whole genome shotgun (WGS) entry which is preliminary data.</text>
</comment>
<gene>
    <name evidence="3" type="ORF">HZH68_009244</name>
</gene>
<accession>A0A834N4Z5</accession>
<feature type="compositionally biased region" description="Polar residues" evidence="1">
    <location>
        <begin position="145"/>
        <end position="158"/>
    </location>
</feature>
<feature type="chain" id="PRO_5032752694" evidence="2">
    <location>
        <begin position="19"/>
        <end position="206"/>
    </location>
</feature>
<organism evidence="3 4">
    <name type="scientific">Vespula germanica</name>
    <name type="common">German yellow jacket</name>
    <name type="synonym">Paravespula germanica</name>
    <dbReference type="NCBI Taxonomy" id="30212"/>
    <lineage>
        <taxon>Eukaryota</taxon>
        <taxon>Metazoa</taxon>
        <taxon>Ecdysozoa</taxon>
        <taxon>Arthropoda</taxon>
        <taxon>Hexapoda</taxon>
        <taxon>Insecta</taxon>
        <taxon>Pterygota</taxon>
        <taxon>Neoptera</taxon>
        <taxon>Endopterygota</taxon>
        <taxon>Hymenoptera</taxon>
        <taxon>Apocrita</taxon>
        <taxon>Aculeata</taxon>
        <taxon>Vespoidea</taxon>
        <taxon>Vespidae</taxon>
        <taxon>Vespinae</taxon>
        <taxon>Vespula</taxon>
    </lineage>
</organism>
<evidence type="ECO:0000313" key="4">
    <source>
        <dbReference type="Proteomes" id="UP000617340"/>
    </source>
</evidence>
<keyword evidence="4" id="KW-1185">Reference proteome</keyword>
<evidence type="ECO:0000313" key="3">
    <source>
        <dbReference type="EMBL" id="KAF7395194.1"/>
    </source>
</evidence>
<sequence length="206" mass="22869">MTFHVASILACTTCLVRALPPSLYALRPLFPLLARGRSPKTFGHGPRMYAEQISLDELPTNTPAPLREPRSQYSLCLKACFVRIVDGMAETPAINPFGNTIRERCVFYVRVSTLTQPSPWCLVHPGQLITIGGMGIGLPNPSPTSVSSLEDITSSTRRIANRESRSPRTRLLRASCAFALLPSHPPFYPGFRRIRSRFQQLYSLGL</sequence>
<dbReference type="EMBL" id="JACSDZ010000009">
    <property type="protein sequence ID" value="KAF7395194.1"/>
    <property type="molecule type" value="Genomic_DNA"/>
</dbReference>